<accession>A0A3P8X289</accession>
<dbReference type="PANTHER" id="PTHR19855:SF16">
    <property type="entry name" value="F-BOX AND WD REPEAT DOMAIN CONTAINING 8"/>
    <property type="match status" value="1"/>
</dbReference>
<evidence type="ECO:0000313" key="4">
    <source>
        <dbReference type="Proteomes" id="UP000265120"/>
    </source>
</evidence>
<dbReference type="InterPro" id="IPR001810">
    <property type="entry name" value="F-box_dom"/>
</dbReference>
<dbReference type="SUPFAM" id="SSF50978">
    <property type="entry name" value="WD40 repeat-like"/>
    <property type="match status" value="1"/>
</dbReference>
<dbReference type="InterPro" id="IPR036047">
    <property type="entry name" value="F-box-like_dom_sf"/>
</dbReference>
<dbReference type="SUPFAM" id="SSF81383">
    <property type="entry name" value="F-box domain"/>
    <property type="match status" value="1"/>
</dbReference>
<dbReference type="InterPro" id="IPR036322">
    <property type="entry name" value="WD40_repeat_dom_sf"/>
</dbReference>
<feature type="region of interest" description="Disordered" evidence="1">
    <location>
        <begin position="21"/>
        <end position="87"/>
    </location>
</feature>
<name>A0A3P8X289_CYNSE</name>
<dbReference type="OrthoDB" id="190105at2759"/>
<dbReference type="SMART" id="SM00320">
    <property type="entry name" value="WD40"/>
    <property type="match status" value="3"/>
</dbReference>
<dbReference type="GeneID" id="103397844"/>
<dbReference type="CDD" id="cd22134">
    <property type="entry name" value="F-box_FBXW8"/>
    <property type="match status" value="1"/>
</dbReference>
<dbReference type="PROSITE" id="PS50181">
    <property type="entry name" value="FBOX"/>
    <property type="match status" value="1"/>
</dbReference>
<proteinExistence type="predicted"/>
<dbReference type="SMART" id="SM00256">
    <property type="entry name" value="FBOX"/>
    <property type="match status" value="1"/>
</dbReference>
<dbReference type="FunFam" id="1.20.1280.50:FF:000025">
    <property type="entry name" value="F-box and WD repeat domain containing 8"/>
    <property type="match status" value="1"/>
</dbReference>
<protein>
    <submittedName>
        <fullName evidence="3">F-box and WD repeat domain containing 8</fullName>
    </submittedName>
</protein>
<organism evidence="3 4">
    <name type="scientific">Cynoglossus semilaevis</name>
    <name type="common">Tongue sole</name>
    <dbReference type="NCBI Taxonomy" id="244447"/>
    <lineage>
        <taxon>Eukaryota</taxon>
        <taxon>Metazoa</taxon>
        <taxon>Chordata</taxon>
        <taxon>Craniata</taxon>
        <taxon>Vertebrata</taxon>
        <taxon>Euteleostomi</taxon>
        <taxon>Actinopterygii</taxon>
        <taxon>Neopterygii</taxon>
        <taxon>Teleostei</taxon>
        <taxon>Neoteleostei</taxon>
        <taxon>Acanthomorphata</taxon>
        <taxon>Carangaria</taxon>
        <taxon>Pleuronectiformes</taxon>
        <taxon>Pleuronectoidei</taxon>
        <taxon>Cynoglossidae</taxon>
        <taxon>Cynoglossinae</taxon>
        <taxon>Cynoglossus</taxon>
    </lineage>
</organism>
<reference evidence="3" key="2">
    <citation type="submission" date="2025-08" db="UniProtKB">
        <authorList>
            <consortium name="Ensembl"/>
        </authorList>
    </citation>
    <scope>IDENTIFICATION</scope>
</reference>
<dbReference type="RefSeq" id="XP_008334467.1">
    <property type="nucleotide sequence ID" value="XM_008336245.3"/>
</dbReference>
<feature type="domain" description="F-box" evidence="2">
    <location>
        <begin position="164"/>
        <end position="210"/>
    </location>
</feature>
<sequence length="662" mass="74186">MAQDELAVFREHWKQELKNKTDVQPVVSSPLLDIPGQKDLKNRYFEDKPSNASNSEEDCHTRDGEASLGGGREGARGGKIASEPEEDQPEYVSIARGLLGGRTSPLLDRLQEERIRRKRQYHSRTNICSVSLQQQQQQPQRKVKKGEELVDQLIQDLNEVNDIPFFDIELPYELALKIFQYLDCTELGRCAQVSKAWSVLAEDDVLWFKMCTKEGHHQNARVSDSPCWKSTLRDCRNSAKTVRFNWKNRVGSISQLQYELGKVLCDVSSCDHFVLAGYTSGDVRLWDTLHWDSRASYLKPNGLTANTDPRPHVDHVQVNGTVAAAAYEDGCVDVWSTETGEQPIHHYQTPERVQAFALSPDSPALCSSSGPEIRLDTADDRGYWRTACRIQLRKSVQSLVMVPGRGQQCPLVAAVAGDAVYLISPREENPQTLHFVYDHPVTCLDASESQAAFGVRSASWAMYDGGNKIHVYSLETGKPVVCVGSSPGDFSCINLKNSPAHLLVCGNKDRRVRVYDLRSGSSVVSLYAHHLGVTAVQADDWKIVSGGGEGLVCVWEMRMTAKLWEMHNRHPVRHVRFSTSTLLTANIPDDKSPRGACITDDDLTAHRRHRGVICYYDFSEDALTQDHILPICRSNYAESSGYNYNISLTVPYDRLSASNHSY</sequence>
<evidence type="ECO:0000256" key="1">
    <source>
        <dbReference type="SAM" id="MobiDB-lite"/>
    </source>
</evidence>
<dbReference type="AlphaFoldDB" id="A0A3P8X289"/>
<dbReference type="Gene3D" id="1.20.1280.50">
    <property type="match status" value="1"/>
</dbReference>
<dbReference type="KEGG" id="csem:103397844"/>
<dbReference type="PANTHER" id="PTHR19855">
    <property type="entry name" value="WD40 REPEAT PROTEIN 12, 37"/>
    <property type="match status" value="1"/>
</dbReference>
<dbReference type="InterPro" id="IPR001680">
    <property type="entry name" value="WD40_rpt"/>
</dbReference>
<dbReference type="FunFam" id="2.130.10.10:FF:000308">
    <property type="entry name" value="F-box and WD repeat domain containing 8"/>
    <property type="match status" value="1"/>
</dbReference>
<dbReference type="InParanoid" id="A0A3P8X289"/>
<reference evidence="3" key="3">
    <citation type="submission" date="2025-09" db="UniProtKB">
        <authorList>
            <consortium name="Ensembl"/>
        </authorList>
    </citation>
    <scope>IDENTIFICATION</scope>
</reference>
<dbReference type="InterPro" id="IPR015943">
    <property type="entry name" value="WD40/YVTN_repeat-like_dom_sf"/>
</dbReference>
<keyword evidence="4" id="KW-1185">Reference proteome</keyword>
<evidence type="ECO:0000313" key="3">
    <source>
        <dbReference type="Ensembl" id="ENSCSEP00000032957.1"/>
    </source>
</evidence>
<dbReference type="Ensembl" id="ENSCSET00000033381.1">
    <property type="protein sequence ID" value="ENSCSEP00000032957.1"/>
    <property type="gene ID" value="ENSCSEG00000021156.1"/>
</dbReference>
<reference evidence="3 4" key="1">
    <citation type="journal article" date="2014" name="Nat. Genet.">
        <title>Whole-genome sequence of a flatfish provides insights into ZW sex chromosome evolution and adaptation to a benthic lifestyle.</title>
        <authorList>
            <person name="Chen S."/>
            <person name="Zhang G."/>
            <person name="Shao C."/>
            <person name="Huang Q."/>
            <person name="Liu G."/>
            <person name="Zhang P."/>
            <person name="Song W."/>
            <person name="An N."/>
            <person name="Chalopin D."/>
            <person name="Volff J.N."/>
            <person name="Hong Y."/>
            <person name="Li Q."/>
            <person name="Sha Z."/>
            <person name="Zhou H."/>
            <person name="Xie M."/>
            <person name="Yu Q."/>
            <person name="Liu Y."/>
            <person name="Xiang H."/>
            <person name="Wang N."/>
            <person name="Wu K."/>
            <person name="Yang C."/>
            <person name="Zhou Q."/>
            <person name="Liao X."/>
            <person name="Yang L."/>
            <person name="Hu Q."/>
            <person name="Zhang J."/>
            <person name="Meng L."/>
            <person name="Jin L."/>
            <person name="Tian Y."/>
            <person name="Lian J."/>
            <person name="Yang J."/>
            <person name="Miao G."/>
            <person name="Liu S."/>
            <person name="Liang Z."/>
            <person name="Yan F."/>
            <person name="Li Y."/>
            <person name="Sun B."/>
            <person name="Zhang H."/>
            <person name="Zhang J."/>
            <person name="Zhu Y."/>
            <person name="Du M."/>
            <person name="Zhao Y."/>
            <person name="Schartl M."/>
            <person name="Tang Q."/>
            <person name="Wang J."/>
        </authorList>
    </citation>
    <scope>NUCLEOTIDE SEQUENCE</scope>
</reference>
<dbReference type="GeneTree" id="ENSGT00390000017221"/>
<dbReference type="STRING" id="244447.ENSCSEP00000032957"/>
<feature type="compositionally biased region" description="Basic and acidic residues" evidence="1">
    <location>
        <begin position="36"/>
        <end position="49"/>
    </location>
</feature>
<dbReference type="OMA" id="LVFQECR"/>
<dbReference type="Proteomes" id="UP000265120">
    <property type="component" value="Chromosome Z"/>
</dbReference>
<dbReference type="CTD" id="26259"/>
<evidence type="ECO:0000259" key="2">
    <source>
        <dbReference type="PROSITE" id="PS50181"/>
    </source>
</evidence>
<dbReference type="Pfam" id="PF12937">
    <property type="entry name" value="F-box-like"/>
    <property type="match status" value="1"/>
</dbReference>
<dbReference type="Gene3D" id="2.130.10.10">
    <property type="entry name" value="YVTN repeat-like/Quinoprotein amine dehydrogenase"/>
    <property type="match status" value="2"/>
</dbReference>